<sequence length="122" mass="14225">MEDIINNMKERKKEKLDKNDINLSLGEKPKREHKRRQLAPKNGLGILDDELKDENEFKKELDNDLIQRPQKERKKKSREGLKKKNESSLNTNSSSEDLAPKPKVTERVLSNKGINYLSPLFL</sequence>
<accession>A0A1Y1VN18</accession>
<protein>
    <submittedName>
        <fullName evidence="2">Uncharacterized protein</fullName>
    </submittedName>
</protein>
<dbReference type="AlphaFoldDB" id="A0A1Y1VN18"/>
<comment type="caution">
    <text evidence="2">The sequence shown here is derived from an EMBL/GenBank/DDBJ whole genome shotgun (WGS) entry which is preliminary data.</text>
</comment>
<feature type="region of interest" description="Disordered" evidence="1">
    <location>
        <begin position="61"/>
        <end position="110"/>
    </location>
</feature>
<gene>
    <name evidence="2" type="ORF">BCR36DRAFT_365396</name>
</gene>
<keyword evidence="3" id="KW-1185">Reference proteome</keyword>
<evidence type="ECO:0000313" key="3">
    <source>
        <dbReference type="Proteomes" id="UP000193719"/>
    </source>
</evidence>
<proteinExistence type="predicted"/>
<feature type="compositionally biased region" description="Low complexity" evidence="1">
    <location>
        <begin position="87"/>
        <end position="96"/>
    </location>
</feature>
<organism evidence="2 3">
    <name type="scientific">Piromyces finnis</name>
    <dbReference type="NCBI Taxonomy" id="1754191"/>
    <lineage>
        <taxon>Eukaryota</taxon>
        <taxon>Fungi</taxon>
        <taxon>Fungi incertae sedis</taxon>
        <taxon>Chytridiomycota</taxon>
        <taxon>Chytridiomycota incertae sedis</taxon>
        <taxon>Neocallimastigomycetes</taxon>
        <taxon>Neocallimastigales</taxon>
        <taxon>Neocallimastigaceae</taxon>
        <taxon>Piromyces</taxon>
    </lineage>
</organism>
<reference evidence="2 3" key="2">
    <citation type="submission" date="2016-08" db="EMBL/GenBank/DDBJ databases">
        <title>Pervasive Adenine N6-methylation of Active Genes in Fungi.</title>
        <authorList>
            <consortium name="DOE Joint Genome Institute"/>
            <person name="Mondo S.J."/>
            <person name="Dannebaum R.O."/>
            <person name="Kuo R.C."/>
            <person name="Labutti K."/>
            <person name="Haridas S."/>
            <person name="Kuo A."/>
            <person name="Salamov A."/>
            <person name="Ahrendt S.R."/>
            <person name="Lipzen A."/>
            <person name="Sullivan W."/>
            <person name="Andreopoulos W.B."/>
            <person name="Clum A."/>
            <person name="Lindquist E."/>
            <person name="Daum C."/>
            <person name="Ramamoorthy G.K."/>
            <person name="Gryganskyi A."/>
            <person name="Culley D."/>
            <person name="Magnuson J.K."/>
            <person name="James T.Y."/>
            <person name="O'Malley M.A."/>
            <person name="Stajich J.E."/>
            <person name="Spatafora J.W."/>
            <person name="Visel A."/>
            <person name="Grigoriev I.V."/>
        </authorList>
    </citation>
    <scope>NUCLEOTIDE SEQUENCE [LARGE SCALE GENOMIC DNA]</scope>
    <source>
        <strain evidence="3">finn</strain>
    </source>
</reference>
<feature type="region of interest" description="Disordered" evidence="1">
    <location>
        <begin position="1"/>
        <end position="43"/>
    </location>
</feature>
<name>A0A1Y1VN18_9FUNG</name>
<dbReference type="Proteomes" id="UP000193719">
    <property type="component" value="Unassembled WGS sequence"/>
</dbReference>
<feature type="compositionally biased region" description="Basic and acidic residues" evidence="1">
    <location>
        <begin position="8"/>
        <end position="20"/>
    </location>
</feature>
<dbReference type="EMBL" id="MCFH01000001">
    <property type="protein sequence ID" value="ORX60805.1"/>
    <property type="molecule type" value="Genomic_DNA"/>
</dbReference>
<reference evidence="2 3" key="1">
    <citation type="submission" date="2016-08" db="EMBL/GenBank/DDBJ databases">
        <title>Genomes of anaerobic fungi encode conserved fungal cellulosomes for biomass hydrolysis.</title>
        <authorList>
            <consortium name="DOE Joint Genome Institute"/>
            <person name="Haitjema C.H."/>
            <person name="Gilmore S.P."/>
            <person name="Henske J.K."/>
            <person name="Solomon K.V."/>
            <person name="De Groot R."/>
            <person name="Kuo A."/>
            <person name="Mondo S.J."/>
            <person name="Salamov A.A."/>
            <person name="Labutti K."/>
            <person name="Zhao Z."/>
            <person name="Chiniquy J."/>
            <person name="Barry K."/>
            <person name="Brewer H.M."/>
            <person name="Purvine S.O."/>
            <person name="Wright A.T."/>
            <person name="Boxma B."/>
            <person name="Van Alen T."/>
            <person name="Hackstein J.H."/>
            <person name="Baker S.E."/>
            <person name="Grigoriev I.V."/>
            <person name="O'Malley M.A."/>
        </authorList>
    </citation>
    <scope>NUCLEOTIDE SEQUENCE [LARGE SCALE GENOMIC DNA]</scope>
    <source>
        <strain evidence="3">finn</strain>
    </source>
</reference>
<evidence type="ECO:0000313" key="2">
    <source>
        <dbReference type="EMBL" id="ORX60805.1"/>
    </source>
</evidence>
<evidence type="ECO:0000256" key="1">
    <source>
        <dbReference type="SAM" id="MobiDB-lite"/>
    </source>
</evidence>
<dbReference type="OrthoDB" id="10494277at2759"/>